<dbReference type="PROSITE" id="PS51257">
    <property type="entry name" value="PROKAR_LIPOPROTEIN"/>
    <property type="match status" value="1"/>
</dbReference>
<dbReference type="Gene3D" id="1.10.110.10">
    <property type="entry name" value="Plant lipid-transfer and hydrophobic proteins"/>
    <property type="match status" value="1"/>
</dbReference>
<dbReference type="AlphaFoldDB" id="A0A5P1F0Z0"/>
<dbReference type="SUPFAM" id="SSF47699">
    <property type="entry name" value="Bifunctional inhibitor/lipid-transfer protein/seed storage 2S albumin"/>
    <property type="match status" value="1"/>
</dbReference>
<feature type="domain" description="Bifunctional inhibitor/plant lipid transfer protein/seed storage helical" evidence="7">
    <location>
        <begin position="31"/>
        <end position="112"/>
    </location>
</feature>
<reference evidence="9" key="1">
    <citation type="journal article" date="2017" name="Nat. Commun.">
        <title>The asparagus genome sheds light on the origin and evolution of a young Y chromosome.</title>
        <authorList>
            <person name="Harkess A."/>
            <person name="Zhou J."/>
            <person name="Xu C."/>
            <person name="Bowers J.E."/>
            <person name="Van der Hulst R."/>
            <person name="Ayyampalayam S."/>
            <person name="Mercati F."/>
            <person name="Riccardi P."/>
            <person name="McKain M.R."/>
            <person name="Kakrana A."/>
            <person name="Tang H."/>
            <person name="Ray J."/>
            <person name="Groenendijk J."/>
            <person name="Arikit S."/>
            <person name="Mathioni S.M."/>
            <person name="Nakano M."/>
            <person name="Shan H."/>
            <person name="Telgmann-Rauber A."/>
            <person name="Kanno A."/>
            <person name="Yue Z."/>
            <person name="Chen H."/>
            <person name="Li W."/>
            <person name="Chen Y."/>
            <person name="Xu X."/>
            <person name="Zhang Y."/>
            <person name="Luo S."/>
            <person name="Chen H."/>
            <person name="Gao J."/>
            <person name="Mao Z."/>
            <person name="Pires J.C."/>
            <person name="Luo M."/>
            <person name="Kudrna D."/>
            <person name="Wing R.A."/>
            <person name="Meyers B.C."/>
            <person name="Yi K."/>
            <person name="Kong H."/>
            <person name="Lavrijsen P."/>
            <person name="Sunseri F."/>
            <person name="Falavigna A."/>
            <person name="Ye Y."/>
            <person name="Leebens-Mack J.H."/>
            <person name="Chen G."/>
        </authorList>
    </citation>
    <scope>NUCLEOTIDE SEQUENCE [LARGE SCALE GENOMIC DNA]</scope>
    <source>
        <strain evidence="9">cv. DH0086</strain>
    </source>
</reference>
<dbReference type="Gramene" id="ONK72025">
    <property type="protein sequence ID" value="ONK72025"/>
    <property type="gene ID" value="A4U43_C04F14860"/>
</dbReference>
<evidence type="ECO:0000313" key="8">
    <source>
        <dbReference type="EMBL" id="ONK72025.1"/>
    </source>
</evidence>
<evidence type="ECO:0000256" key="6">
    <source>
        <dbReference type="SAM" id="SignalP"/>
    </source>
</evidence>
<evidence type="ECO:0000256" key="3">
    <source>
        <dbReference type="ARBA" id="ARBA00023157"/>
    </source>
</evidence>
<dbReference type="Pfam" id="PF14368">
    <property type="entry name" value="LTP_2"/>
    <property type="match status" value="1"/>
</dbReference>
<keyword evidence="2 6" id="KW-0732">Signal</keyword>
<sequence>MKICASIILSLFLSFSLVSCDPASSPLQDKCSPEFTKLGECLSYAAAKTDTPSSTCCASVSDIKQKDPVCLCYIIQQAHSGGSSATSLGLQMDRLIKLPAACKLASVNISECPTATTPAVPSGSSAASSSTGSGSSSGGIMNKINLAGIFAATMISALCSAIF</sequence>
<keyword evidence="9" id="KW-1185">Reference proteome</keyword>
<dbReference type="Proteomes" id="UP000243459">
    <property type="component" value="Chromosome 4"/>
</dbReference>
<organism evidence="8 9">
    <name type="scientific">Asparagus officinalis</name>
    <name type="common">Garden asparagus</name>
    <dbReference type="NCBI Taxonomy" id="4686"/>
    <lineage>
        <taxon>Eukaryota</taxon>
        <taxon>Viridiplantae</taxon>
        <taxon>Streptophyta</taxon>
        <taxon>Embryophyta</taxon>
        <taxon>Tracheophyta</taxon>
        <taxon>Spermatophyta</taxon>
        <taxon>Magnoliopsida</taxon>
        <taxon>Liliopsida</taxon>
        <taxon>Asparagales</taxon>
        <taxon>Asparagaceae</taxon>
        <taxon>Asparagoideae</taxon>
        <taxon>Asparagus</taxon>
    </lineage>
</organism>
<name>A0A5P1F0Z0_ASPOF</name>
<gene>
    <name evidence="8" type="ORF">A4U43_C04F14860</name>
</gene>
<evidence type="ECO:0000256" key="5">
    <source>
        <dbReference type="SAM" id="MobiDB-lite"/>
    </source>
</evidence>
<evidence type="ECO:0000259" key="7">
    <source>
        <dbReference type="SMART" id="SM00499"/>
    </source>
</evidence>
<evidence type="ECO:0000256" key="2">
    <source>
        <dbReference type="ARBA" id="ARBA00022729"/>
    </source>
</evidence>
<keyword evidence="3" id="KW-1015">Disulfide bond</keyword>
<evidence type="ECO:0000256" key="4">
    <source>
        <dbReference type="ARBA" id="ARBA00023180"/>
    </source>
</evidence>
<proteinExistence type="inferred from homology"/>
<dbReference type="PANTHER" id="PTHR33044">
    <property type="entry name" value="BIFUNCTIONAL INHIBITOR/LIPID-TRANSFER PROTEIN/SEED STORAGE 2S ALBUMIN SUPERFAMILY PROTEIN-RELATED"/>
    <property type="match status" value="1"/>
</dbReference>
<feature type="region of interest" description="Disordered" evidence="5">
    <location>
        <begin position="115"/>
        <end position="137"/>
    </location>
</feature>
<evidence type="ECO:0000256" key="1">
    <source>
        <dbReference type="ARBA" id="ARBA00009748"/>
    </source>
</evidence>
<dbReference type="InterPro" id="IPR036312">
    <property type="entry name" value="Bifun_inhib/LTP/seed_sf"/>
</dbReference>
<dbReference type="CDD" id="cd00010">
    <property type="entry name" value="AAI_LTSS"/>
    <property type="match status" value="1"/>
</dbReference>
<dbReference type="InterPro" id="IPR016140">
    <property type="entry name" value="Bifunc_inhib/LTP/seed_store"/>
</dbReference>
<accession>A0A5P1F0Z0</accession>
<evidence type="ECO:0000313" key="9">
    <source>
        <dbReference type="Proteomes" id="UP000243459"/>
    </source>
</evidence>
<protein>
    <recommendedName>
        <fullName evidence="7">Bifunctional inhibitor/plant lipid transfer protein/seed storage helical domain-containing protein</fullName>
    </recommendedName>
</protein>
<dbReference type="InterPro" id="IPR043325">
    <property type="entry name" value="LTSS"/>
</dbReference>
<feature type="chain" id="PRO_5024464587" description="Bifunctional inhibitor/plant lipid transfer protein/seed storage helical domain-containing protein" evidence="6">
    <location>
        <begin position="21"/>
        <end position="163"/>
    </location>
</feature>
<feature type="signal peptide" evidence="6">
    <location>
        <begin position="1"/>
        <end position="20"/>
    </location>
</feature>
<dbReference type="SMART" id="SM00499">
    <property type="entry name" value="AAI"/>
    <property type="match status" value="1"/>
</dbReference>
<dbReference type="OMA" id="PDACKLA"/>
<comment type="similarity">
    <text evidence="1">Belongs to the plant LTP family.</text>
</comment>
<keyword evidence="4" id="KW-0325">Glycoprotein</keyword>
<feature type="compositionally biased region" description="Low complexity" evidence="5">
    <location>
        <begin position="115"/>
        <end position="134"/>
    </location>
</feature>
<dbReference type="EMBL" id="CM007384">
    <property type="protein sequence ID" value="ONK72025.1"/>
    <property type="molecule type" value="Genomic_DNA"/>
</dbReference>